<evidence type="ECO:0000313" key="1">
    <source>
        <dbReference type="EMBL" id="AVO45874.1"/>
    </source>
</evidence>
<keyword evidence="2" id="KW-1185">Reference proteome</keyword>
<dbReference type="Proteomes" id="UP000237889">
    <property type="component" value="Chromosome"/>
</dbReference>
<sequence length="205" mass="23101">MGQGFLAIWSDVPVERETDYLHWMTREHAQERLAIPGFRNVRLFRSTSTEHRRFFILYTLDHGGVMASAAYLARLNNPTPWSQRIMPILKNFRRGGGRVEAREGRGHGAVIVPLLAHQRPAVAPVQFPEIVARDRIVAASLLHSDAGATQIQTGEKQLRSHDHGFDMLTLVEALDADALRALLTDEAEIFEQIFAQDGTQSKLWP</sequence>
<proteinExistence type="predicted"/>
<dbReference type="EMBL" id="CP027668">
    <property type="protein sequence ID" value="AVO45874.1"/>
    <property type="molecule type" value="Genomic_DNA"/>
</dbReference>
<organism evidence="1 2">
    <name type="scientific">Phreatobacter cathodiphilus</name>
    <dbReference type="NCBI Taxonomy" id="1868589"/>
    <lineage>
        <taxon>Bacteria</taxon>
        <taxon>Pseudomonadati</taxon>
        <taxon>Pseudomonadota</taxon>
        <taxon>Alphaproteobacteria</taxon>
        <taxon>Hyphomicrobiales</taxon>
        <taxon>Phreatobacteraceae</taxon>
        <taxon>Phreatobacter</taxon>
    </lineage>
</organism>
<gene>
    <name evidence="1" type="ORF">C6569_12790</name>
</gene>
<accession>A0A2S0NCF8</accession>
<dbReference type="AlphaFoldDB" id="A0A2S0NCF8"/>
<evidence type="ECO:0000313" key="2">
    <source>
        <dbReference type="Proteomes" id="UP000237889"/>
    </source>
</evidence>
<reference evidence="1 2" key="1">
    <citation type="submission" date="2018-03" db="EMBL/GenBank/DDBJ databases">
        <title>Genome sequencing of Phreatobacter sp.</title>
        <authorList>
            <person name="Kim S.-J."/>
            <person name="Heo J."/>
            <person name="Kwon S.-W."/>
        </authorList>
    </citation>
    <scope>NUCLEOTIDE SEQUENCE [LARGE SCALE GENOMIC DNA]</scope>
    <source>
        <strain evidence="1 2">S-12</strain>
    </source>
</reference>
<dbReference type="KEGG" id="phr:C6569_12790"/>
<name>A0A2S0NCF8_9HYPH</name>
<protein>
    <submittedName>
        <fullName evidence="1">Uncharacterized protein</fullName>
    </submittedName>
</protein>